<organism evidence="2">
    <name type="scientific">Clastoptera arizonana</name>
    <name type="common">Arizona spittle bug</name>
    <dbReference type="NCBI Taxonomy" id="38151"/>
    <lineage>
        <taxon>Eukaryota</taxon>
        <taxon>Metazoa</taxon>
        <taxon>Ecdysozoa</taxon>
        <taxon>Arthropoda</taxon>
        <taxon>Hexapoda</taxon>
        <taxon>Insecta</taxon>
        <taxon>Pterygota</taxon>
        <taxon>Neoptera</taxon>
        <taxon>Paraneoptera</taxon>
        <taxon>Hemiptera</taxon>
        <taxon>Auchenorrhyncha</taxon>
        <taxon>Cercopoidea</taxon>
        <taxon>Clastopteridae</taxon>
        <taxon>Clastoptera</taxon>
    </lineage>
</organism>
<sequence length="455" mass="53475">TPPQPTELTAPQQMLGVRVGRDAEWTPPQPTESTAPHHTESSPFQNEFQNAPENGVRYVRETIIVDEVHELDKIKDVGPPSQLQRNFVEEYPTVTNHVDNMEHPKLEDNKRYIREVTWTPMADHNEHISQEKEHHGEKPEATVRYIREVTWTPLDDHEIHFDAPETDKKTVENIRDPDTGELKKFVREVKWTPEKDVRDPPRNVRQTKESPGEDMYEELYEDEPLDHTRHGRETKWASVEDYHSSPASKKEPKVIYLEDLEEYEPVVYIRQGREAKLSPVEDSHYHSSLNTLGKVSVNVNELEYEPINIRPARETNFFPVEDDHHHSSLNSPRNAREAHTHVNDFLDLEPVNIRHAKETYLSPIENDHYHSSNSLRTARETHKDNFMDYDHTQNYEQVIESHLSPVEYNHHHETGDYWRSARDVHEDHVTHFTEDHIYDTPLESVRHERDAGWGH</sequence>
<feature type="region of interest" description="Disordered" evidence="1">
    <location>
        <begin position="195"/>
        <end position="214"/>
    </location>
</feature>
<evidence type="ECO:0000256" key="1">
    <source>
        <dbReference type="SAM" id="MobiDB-lite"/>
    </source>
</evidence>
<name>A0A1B6D2P8_9HEMI</name>
<dbReference type="AlphaFoldDB" id="A0A1B6D2P8"/>
<dbReference type="EMBL" id="GEDC01017338">
    <property type="protein sequence ID" value="JAS19960.1"/>
    <property type="molecule type" value="Transcribed_RNA"/>
</dbReference>
<reference evidence="2" key="1">
    <citation type="submission" date="2015-12" db="EMBL/GenBank/DDBJ databases">
        <title>De novo transcriptome assembly of four potential Pierce s Disease insect vectors from Arizona vineyards.</title>
        <authorList>
            <person name="Tassone E.E."/>
        </authorList>
    </citation>
    <scope>NUCLEOTIDE SEQUENCE</scope>
</reference>
<feature type="non-terminal residue" evidence="2">
    <location>
        <position position="455"/>
    </location>
</feature>
<evidence type="ECO:0000313" key="2">
    <source>
        <dbReference type="EMBL" id="JAS19960.1"/>
    </source>
</evidence>
<feature type="non-terminal residue" evidence="2">
    <location>
        <position position="1"/>
    </location>
</feature>
<proteinExistence type="predicted"/>
<protein>
    <submittedName>
        <fullName evidence="2">Uncharacterized protein</fullName>
    </submittedName>
</protein>
<accession>A0A1B6D2P8</accession>
<feature type="compositionally biased region" description="Polar residues" evidence="1">
    <location>
        <begin position="1"/>
        <end position="12"/>
    </location>
</feature>
<feature type="region of interest" description="Disordered" evidence="1">
    <location>
        <begin position="1"/>
        <end position="53"/>
    </location>
</feature>
<gene>
    <name evidence="2" type="ORF">g.24987</name>
</gene>
<feature type="compositionally biased region" description="Basic and acidic residues" evidence="1">
    <location>
        <begin position="195"/>
        <end position="211"/>
    </location>
</feature>
<feature type="compositionally biased region" description="Polar residues" evidence="1">
    <location>
        <begin position="41"/>
        <end position="52"/>
    </location>
</feature>